<gene>
    <name evidence="4" type="ORF">HYN46_12710</name>
</gene>
<dbReference type="AlphaFoldDB" id="A0A345P8K6"/>
<dbReference type="InterPro" id="IPR051685">
    <property type="entry name" value="Ycf3/AcsC/BcsC/TPR_MFPF"/>
</dbReference>
<dbReference type="Gene3D" id="1.25.40.10">
    <property type="entry name" value="Tetratricopeptide repeat domain"/>
    <property type="match status" value="1"/>
</dbReference>
<dbReference type="OrthoDB" id="5982980at2"/>
<dbReference type="PANTHER" id="PTHR44943">
    <property type="entry name" value="CELLULOSE SYNTHASE OPERON PROTEIN C"/>
    <property type="match status" value="1"/>
</dbReference>
<evidence type="ECO:0000256" key="1">
    <source>
        <dbReference type="ARBA" id="ARBA00022737"/>
    </source>
</evidence>
<sequence length="287" mass="32893">MLAETKAQELHELGQRLSDEGKEQEAISAYLQAIELDPKKSESFYNIGLIYKYQNEWTKSFEYNQKAYSLDPSDESARWNLAIAATALRDWATVRQAWQDNGIALDGKSGPIDMNFGITPVRLNPDYDAEVVWATRIDPVRARIENVPYKESGFRYDDIVLHDGAAVGYRKNGNNEYPVFNVLELFERSKFSTALASIQINSEQDIAVLENLFSKSVHHFEDWTKNVRTLCRQCSEGMPHEHHDSDLTPDFNHERTLGVAVREDESILPIFEEWQRLTGGKLLSFNN</sequence>
<accession>A0A345P8K6</accession>
<dbReference type="InterPro" id="IPR011990">
    <property type="entry name" value="TPR-like_helical_dom_sf"/>
</dbReference>
<proteinExistence type="predicted"/>
<dbReference type="InterPro" id="IPR019734">
    <property type="entry name" value="TPR_rpt"/>
</dbReference>
<evidence type="ECO:0000313" key="5">
    <source>
        <dbReference type="Proteomes" id="UP000253940"/>
    </source>
</evidence>
<protein>
    <submittedName>
        <fullName evidence="4">Tetratricopeptide repeat protein</fullName>
    </submittedName>
</protein>
<reference evidence="4 5" key="1">
    <citation type="submission" date="2018-07" db="EMBL/GenBank/DDBJ databases">
        <title>Genome sequencing of Moraxellaceae gen. HYN0046.</title>
        <authorList>
            <person name="Kim M."/>
            <person name="Yi H."/>
        </authorList>
    </citation>
    <scope>NUCLEOTIDE SEQUENCE [LARGE SCALE GENOMIC DNA]</scope>
    <source>
        <strain evidence="4 5">HYN0046</strain>
    </source>
</reference>
<dbReference type="Pfam" id="PF13414">
    <property type="entry name" value="TPR_11"/>
    <property type="match status" value="1"/>
</dbReference>
<keyword evidence="1" id="KW-0677">Repeat</keyword>
<feature type="repeat" description="TPR" evidence="3">
    <location>
        <begin position="7"/>
        <end position="40"/>
    </location>
</feature>
<organism evidence="4 5">
    <name type="scientific">Aquirhabdus parva</name>
    <dbReference type="NCBI Taxonomy" id="2283318"/>
    <lineage>
        <taxon>Bacteria</taxon>
        <taxon>Pseudomonadati</taxon>
        <taxon>Pseudomonadota</taxon>
        <taxon>Gammaproteobacteria</taxon>
        <taxon>Moraxellales</taxon>
        <taxon>Moraxellaceae</taxon>
        <taxon>Aquirhabdus</taxon>
    </lineage>
</organism>
<evidence type="ECO:0000313" key="4">
    <source>
        <dbReference type="EMBL" id="AXI03615.1"/>
    </source>
</evidence>
<keyword evidence="2 3" id="KW-0802">TPR repeat</keyword>
<dbReference type="Proteomes" id="UP000253940">
    <property type="component" value="Chromosome"/>
</dbReference>
<dbReference type="PANTHER" id="PTHR44943:SF8">
    <property type="entry name" value="TPR REPEAT-CONTAINING PROTEIN MJ0263"/>
    <property type="match status" value="1"/>
</dbReference>
<evidence type="ECO:0000256" key="3">
    <source>
        <dbReference type="PROSITE-ProRule" id="PRU00339"/>
    </source>
</evidence>
<dbReference type="PROSITE" id="PS50005">
    <property type="entry name" value="TPR"/>
    <property type="match status" value="2"/>
</dbReference>
<name>A0A345P8K6_9GAMM</name>
<dbReference type="KEGG" id="mbah:HYN46_12710"/>
<evidence type="ECO:0000256" key="2">
    <source>
        <dbReference type="ARBA" id="ARBA00022803"/>
    </source>
</evidence>
<dbReference type="SMART" id="SM00028">
    <property type="entry name" value="TPR"/>
    <property type="match status" value="2"/>
</dbReference>
<dbReference type="EMBL" id="CP031222">
    <property type="protein sequence ID" value="AXI03615.1"/>
    <property type="molecule type" value="Genomic_DNA"/>
</dbReference>
<keyword evidence="5" id="KW-1185">Reference proteome</keyword>
<dbReference type="SUPFAM" id="SSF48452">
    <property type="entry name" value="TPR-like"/>
    <property type="match status" value="1"/>
</dbReference>
<dbReference type="RefSeq" id="WP_114899723.1">
    <property type="nucleotide sequence ID" value="NZ_CP031222.1"/>
</dbReference>
<feature type="repeat" description="TPR" evidence="3">
    <location>
        <begin position="41"/>
        <end position="74"/>
    </location>
</feature>